<dbReference type="CDD" id="cd00754">
    <property type="entry name" value="Ubl_MoaD"/>
    <property type="match status" value="1"/>
</dbReference>
<evidence type="ECO:0000313" key="5">
    <source>
        <dbReference type="Proteomes" id="UP000225740"/>
    </source>
</evidence>
<sequence>MTQPHSIEVLLFAGASEAAGGADRVIVLTHENATVSELMQQLAEQHSSLASLAMRSRLAVDQRYVSSDHVIPMNAEVALIPPVSGG</sequence>
<protein>
    <recommendedName>
        <fullName evidence="3">Molybdopterin synthase sulfur carrier subunit</fullName>
    </recommendedName>
</protein>
<dbReference type="GO" id="GO:0000166">
    <property type="term" value="F:nucleotide binding"/>
    <property type="evidence" value="ECO:0007669"/>
    <property type="project" value="UniProtKB-KW"/>
</dbReference>
<dbReference type="GO" id="GO:0006777">
    <property type="term" value="P:Mo-molybdopterin cofactor biosynthetic process"/>
    <property type="evidence" value="ECO:0007669"/>
    <property type="project" value="InterPro"/>
</dbReference>
<dbReference type="GeneID" id="90608268"/>
<dbReference type="OrthoDB" id="7066694at2"/>
<dbReference type="Pfam" id="PF02597">
    <property type="entry name" value="ThiS"/>
    <property type="match status" value="1"/>
</dbReference>
<dbReference type="InterPro" id="IPR016155">
    <property type="entry name" value="Mopterin_synth/thiamin_S_b"/>
</dbReference>
<gene>
    <name evidence="4" type="ORF">CEE69_08750</name>
</gene>
<dbReference type="InterPro" id="IPR044672">
    <property type="entry name" value="MOCS2A"/>
</dbReference>
<evidence type="ECO:0000256" key="2">
    <source>
        <dbReference type="ARBA" id="ARBA00024200"/>
    </source>
</evidence>
<evidence type="ECO:0000256" key="3">
    <source>
        <dbReference type="ARBA" id="ARBA00024247"/>
    </source>
</evidence>
<dbReference type="AlphaFoldDB" id="A0A2G1WA48"/>
<keyword evidence="5" id="KW-1185">Reference proteome</keyword>
<name>A0A2G1WA48_9BACT</name>
<reference evidence="4 5" key="1">
    <citation type="submission" date="2017-06" db="EMBL/GenBank/DDBJ databases">
        <title>Description of Rhodopirellula bahusiensis sp. nov.</title>
        <authorList>
            <person name="Kizina J."/>
            <person name="Harder J."/>
        </authorList>
    </citation>
    <scope>NUCLEOTIDE SEQUENCE [LARGE SCALE GENOMIC DNA]</scope>
    <source>
        <strain evidence="4 5">SWK21</strain>
    </source>
</reference>
<dbReference type="EMBL" id="NIZW01000006">
    <property type="protein sequence ID" value="PHQ35690.1"/>
    <property type="molecule type" value="Genomic_DNA"/>
</dbReference>
<accession>A0A2G1WA48</accession>
<comment type="similarity">
    <text evidence="2">Belongs to the MoaD family.</text>
</comment>
<dbReference type="PANTHER" id="PTHR33359:SF1">
    <property type="entry name" value="MOLYBDOPTERIN SYNTHASE SULFUR CARRIER SUBUNIT"/>
    <property type="match status" value="1"/>
</dbReference>
<evidence type="ECO:0000313" key="4">
    <source>
        <dbReference type="EMBL" id="PHQ35690.1"/>
    </source>
</evidence>
<dbReference type="Gene3D" id="3.10.20.30">
    <property type="match status" value="1"/>
</dbReference>
<dbReference type="GO" id="GO:1990133">
    <property type="term" value="C:molybdopterin adenylyltransferase complex"/>
    <property type="evidence" value="ECO:0007669"/>
    <property type="project" value="TreeGrafter"/>
</dbReference>
<dbReference type="RefSeq" id="WP_099260322.1">
    <property type="nucleotide sequence ID" value="NZ_NIZW01000006.1"/>
</dbReference>
<dbReference type="InterPro" id="IPR012675">
    <property type="entry name" value="Beta-grasp_dom_sf"/>
</dbReference>
<dbReference type="InterPro" id="IPR003749">
    <property type="entry name" value="ThiS/MoaD-like"/>
</dbReference>
<dbReference type="UniPathway" id="UPA00344"/>
<proteinExistence type="inferred from homology"/>
<evidence type="ECO:0000256" key="1">
    <source>
        <dbReference type="ARBA" id="ARBA00022741"/>
    </source>
</evidence>
<keyword evidence="1" id="KW-0547">Nucleotide-binding</keyword>
<dbReference type="SUPFAM" id="SSF54285">
    <property type="entry name" value="MoaD/ThiS"/>
    <property type="match status" value="1"/>
</dbReference>
<organism evidence="4 5">
    <name type="scientific">Rhodopirellula bahusiensis</name>
    <dbReference type="NCBI Taxonomy" id="2014065"/>
    <lineage>
        <taxon>Bacteria</taxon>
        <taxon>Pseudomonadati</taxon>
        <taxon>Planctomycetota</taxon>
        <taxon>Planctomycetia</taxon>
        <taxon>Pirellulales</taxon>
        <taxon>Pirellulaceae</taxon>
        <taxon>Rhodopirellula</taxon>
    </lineage>
</organism>
<comment type="caution">
    <text evidence="4">The sequence shown here is derived from an EMBL/GenBank/DDBJ whole genome shotgun (WGS) entry which is preliminary data.</text>
</comment>
<dbReference type="Proteomes" id="UP000225740">
    <property type="component" value="Unassembled WGS sequence"/>
</dbReference>
<dbReference type="PANTHER" id="PTHR33359">
    <property type="entry name" value="MOLYBDOPTERIN SYNTHASE SULFUR CARRIER SUBUNIT"/>
    <property type="match status" value="1"/>
</dbReference>